<dbReference type="Proteomes" id="UP001432027">
    <property type="component" value="Unassembled WGS sequence"/>
</dbReference>
<gene>
    <name evidence="6" type="ORF">PENTCL1PPCAC_4928</name>
</gene>
<keyword evidence="4 5" id="KW-0472">Membrane</keyword>
<comment type="caution">
    <text evidence="6">The sequence shown here is derived from an EMBL/GenBank/DDBJ whole genome shotgun (WGS) entry which is preliminary data.</text>
</comment>
<keyword evidence="2 5" id="KW-0812">Transmembrane</keyword>
<reference evidence="6" key="1">
    <citation type="submission" date="2023-10" db="EMBL/GenBank/DDBJ databases">
        <title>Genome assembly of Pristionchus species.</title>
        <authorList>
            <person name="Yoshida K."/>
            <person name="Sommer R.J."/>
        </authorList>
    </citation>
    <scope>NUCLEOTIDE SEQUENCE</scope>
    <source>
        <strain evidence="6">RS0144</strain>
    </source>
</reference>
<keyword evidence="7" id="KW-1185">Reference proteome</keyword>
<sequence length="292" mass="32329">FFAQSFSEGSLIVIRSLIPRISTKKDRQAAYSILNGAVMLSILAGPGIHITASFLPQMTALSWLQFTSFTYPIWTAILLCIISTIIICLRMTEPEPIHEKEKMAEDGFICTSIATSIKQIYRMDKVSLSLVFLEKIVSNVCFSAALAVVTPFMEVIMNKPKDIVLTIVTASQLAIGVISIVAVAAIVLTPLRKVRASPVLLFSLGCTFLMFLYSYPWPILSDPITVKSQDNLNGCNATELEWCANQWHVKVWYWLPVIIPLFGMAMPTALISLDTVYSKLLGNIDQNLMQGA</sequence>
<evidence type="ECO:0000313" key="7">
    <source>
        <dbReference type="Proteomes" id="UP001432027"/>
    </source>
</evidence>
<feature type="transmembrane region" description="Helical" evidence="5">
    <location>
        <begin position="71"/>
        <end position="92"/>
    </location>
</feature>
<dbReference type="PANTHER" id="PTHR23510">
    <property type="entry name" value="INNER MEMBRANE TRANSPORT PROTEIN YAJR"/>
    <property type="match status" value="1"/>
</dbReference>
<feature type="transmembrane region" description="Helical" evidence="5">
    <location>
        <begin position="251"/>
        <end position="273"/>
    </location>
</feature>
<evidence type="ECO:0000256" key="5">
    <source>
        <dbReference type="SAM" id="Phobius"/>
    </source>
</evidence>
<dbReference type="Gene3D" id="1.20.1250.20">
    <property type="entry name" value="MFS general substrate transporter like domains"/>
    <property type="match status" value="1"/>
</dbReference>
<feature type="non-terminal residue" evidence="6">
    <location>
        <position position="292"/>
    </location>
</feature>
<dbReference type="SUPFAM" id="SSF103473">
    <property type="entry name" value="MFS general substrate transporter"/>
    <property type="match status" value="1"/>
</dbReference>
<evidence type="ECO:0008006" key="8">
    <source>
        <dbReference type="Google" id="ProtNLM"/>
    </source>
</evidence>
<dbReference type="EMBL" id="BTSX01000002">
    <property type="protein sequence ID" value="GMS82753.1"/>
    <property type="molecule type" value="Genomic_DNA"/>
</dbReference>
<protein>
    <recommendedName>
        <fullName evidence="8">Membrane transporter</fullName>
    </recommendedName>
</protein>
<dbReference type="InterPro" id="IPR051068">
    <property type="entry name" value="MFS_Domain-Containing_Protein"/>
</dbReference>
<feature type="transmembrane region" description="Helical" evidence="5">
    <location>
        <begin position="199"/>
        <end position="217"/>
    </location>
</feature>
<feature type="transmembrane region" description="Helical" evidence="5">
    <location>
        <begin position="163"/>
        <end position="187"/>
    </location>
</feature>
<name>A0AAV5SQ53_9BILA</name>
<evidence type="ECO:0000313" key="6">
    <source>
        <dbReference type="EMBL" id="GMS82753.1"/>
    </source>
</evidence>
<dbReference type="InterPro" id="IPR011701">
    <property type="entry name" value="MFS"/>
</dbReference>
<organism evidence="6 7">
    <name type="scientific">Pristionchus entomophagus</name>
    <dbReference type="NCBI Taxonomy" id="358040"/>
    <lineage>
        <taxon>Eukaryota</taxon>
        <taxon>Metazoa</taxon>
        <taxon>Ecdysozoa</taxon>
        <taxon>Nematoda</taxon>
        <taxon>Chromadorea</taxon>
        <taxon>Rhabditida</taxon>
        <taxon>Rhabditina</taxon>
        <taxon>Diplogasteromorpha</taxon>
        <taxon>Diplogasteroidea</taxon>
        <taxon>Neodiplogasteridae</taxon>
        <taxon>Pristionchus</taxon>
    </lineage>
</organism>
<dbReference type="Pfam" id="PF07690">
    <property type="entry name" value="MFS_1"/>
    <property type="match status" value="1"/>
</dbReference>
<dbReference type="InterPro" id="IPR036259">
    <property type="entry name" value="MFS_trans_sf"/>
</dbReference>
<evidence type="ECO:0000256" key="2">
    <source>
        <dbReference type="ARBA" id="ARBA00022692"/>
    </source>
</evidence>
<feature type="transmembrane region" description="Helical" evidence="5">
    <location>
        <begin position="29"/>
        <end position="51"/>
    </location>
</feature>
<feature type="transmembrane region" description="Helical" evidence="5">
    <location>
        <begin position="136"/>
        <end position="157"/>
    </location>
</feature>
<comment type="subcellular location">
    <subcellularLocation>
        <location evidence="1">Membrane</location>
        <topology evidence="1">Multi-pass membrane protein</topology>
    </subcellularLocation>
</comment>
<evidence type="ECO:0000256" key="4">
    <source>
        <dbReference type="ARBA" id="ARBA00023136"/>
    </source>
</evidence>
<dbReference type="GO" id="GO:0005765">
    <property type="term" value="C:lysosomal membrane"/>
    <property type="evidence" value="ECO:0007669"/>
    <property type="project" value="TreeGrafter"/>
</dbReference>
<evidence type="ECO:0000256" key="3">
    <source>
        <dbReference type="ARBA" id="ARBA00022989"/>
    </source>
</evidence>
<dbReference type="GO" id="GO:0022857">
    <property type="term" value="F:transmembrane transporter activity"/>
    <property type="evidence" value="ECO:0007669"/>
    <property type="project" value="InterPro"/>
</dbReference>
<feature type="non-terminal residue" evidence="6">
    <location>
        <position position="1"/>
    </location>
</feature>
<accession>A0AAV5SQ53</accession>
<dbReference type="AlphaFoldDB" id="A0AAV5SQ53"/>
<proteinExistence type="predicted"/>
<evidence type="ECO:0000256" key="1">
    <source>
        <dbReference type="ARBA" id="ARBA00004141"/>
    </source>
</evidence>
<dbReference type="PANTHER" id="PTHR23510:SF25">
    <property type="entry name" value="MFS DOMAIN-CONTAINING PROTEIN"/>
    <property type="match status" value="1"/>
</dbReference>
<keyword evidence="3 5" id="KW-1133">Transmembrane helix</keyword>